<dbReference type="AlphaFoldDB" id="A0A024LT18"/>
<evidence type="ECO:0000256" key="4">
    <source>
        <dbReference type="ARBA" id="ARBA00021870"/>
    </source>
</evidence>
<keyword evidence="9" id="KW-0975">Bacterial flagellum</keyword>
<dbReference type="InterPro" id="IPR032779">
    <property type="entry name" value="FliG_M"/>
</dbReference>
<reference evidence="14" key="2">
    <citation type="submission" date="2014-05" db="EMBL/GenBank/DDBJ databases">
        <title>Genome sequencing of Bartonella spp. isolated from human blood.</title>
        <authorList>
            <person name="Raoult D."/>
        </authorList>
    </citation>
    <scope>NUCLEOTIDE SEQUENCE</scope>
    <source>
        <strain evidence="14">MVT06</strain>
    </source>
</reference>
<accession>A0A024LT18</accession>
<organism evidence="14">
    <name type="scientific">Bartonella schoenbuchensis</name>
    <dbReference type="NCBI Taxonomy" id="165694"/>
    <lineage>
        <taxon>Bacteria</taxon>
        <taxon>Pseudomonadati</taxon>
        <taxon>Pseudomonadota</taxon>
        <taxon>Alphaproteobacteria</taxon>
        <taxon>Hyphomicrobiales</taxon>
        <taxon>Bartonellaceae</taxon>
        <taxon>Bartonella</taxon>
    </lineage>
</organism>
<name>A0A024LT18_9HYPH</name>
<evidence type="ECO:0000259" key="11">
    <source>
        <dbReference type="Pfam" id="PF01706"/>
    </source>
</evidence>
<evidence type="ECO:0000256" key="6">
    <source>
        <dbReference type="ARBA" id="ARBA00022500"/>
    </source>
</evidence>
<evidence type="ECO:0000256" key="7">
    <source>
        <dbReference type="ARBA" id="ARBA00022779"/>
    </source>
</evidence>
<evidence type="ECO:0000259" key="13">
    <source>
        <dbReference type="Pfam" id="PF14842"/>
    </source>
</evidence>
<feature type="domain" description="Flagellar motor switch protein FliG middle" evidence="12">
    <location>
        <begin position="156"/>
        <end position="218"/>
    </location>
</feature>
<dbReference type="PRINTS" id="PR00954">
    <property type="entry name" value="FLGMOTORFLIG"/>
</dbReference>
<dbReference type="GO" id="GO:0006935">
    <property type="term" value="P:chemotaxis"/>
    <property type="evidence" value="ECO:0007669"/>
    <property type="project" value="UniProtKB-KW"/>
</dbReference>
<evidence type="ECO:0000256" key="10">
    <source>
        <dbReference type="ARBA" id="ARBA00025598"/>
    </source>
</evidence>
<dbReference type="EMBL" id="HG977197">
    <property type="protein sequence ID" value="CDP80562.1"/>
    <property type="molecule type" value="Genomic_DNA"/>
</dbReference>
<keyword evidence="5" id="KW-1003">Cell membrane</keyword>
<dbReference type="PANTHER" id="PTHR30534:SF0">
    <property type="entry name" value="FLAGELLAR MOTOR SWITCH PROTEIN FLIG"/>
    <property type="match status" value="1"/>
</dbReference>
<dbReference type="Pfam" id="PF01706">
    <property type="entry name" value="FliG_C"/>
    <property type="match status" value="1"/>
</dbReference>
<dbReference type="InterPro" id="IPR023087">
    <property type="entry name" value="Flg_Motor_Flig_C"/>
</dbReference>
<proteinExistence type="inferred from homology"/>
<dbReference type="Gene3D" id="1.10.220.30">
    <property type="match status" value="3"/>
</dbReference>
<dbReference type="InterPro" id="IPR000090">
    <property type="entry name" value="Flg_Motor_Flig"/>
</dbReference>
<keyword evidence="14" id="KW-0966">Cell projection</keyword>
<dbReference type="SUPFAM" id="SSF48029">
    <property type="entry name" value="FliG"/>
    <property type="match status" value="2"/>
</dbReference>
<keyword evidence="14" id="KW-0969">Cilium</keyword>
<dbReference type="Pfam" id="PF14841">
    <property type="entry name" value="FliG_M"/>
    <property type="match status" value="1"/>
</dbReference>
<keyword evidence="7" id="KW-0283">Flagellar rotation</keyword>
<dbReference type="GO" id="GO:0005886">
    <property type="term" value="C:plasma membrane"/>
    <property type="evidence" value="ECO:0007669"/>
    <property type="project" value="UniProtKB-SubCell"/>
</dbReference>
<protein>
    <recommendedName>
        <fullName evidence="4">Flagellar motor switch protein FliG</fullName>
    </recommendedName>
</protein>
<evidence type="ECO:0000313" key="14">
    <source>
        <dbReference type="EMBL" id="CDP80562.1"/>
    </source>
</evidence>
<keyword evidence="6" id="KW-0145">Chemotaxis</keyword>
<dbReference type="InterPro" id="IPR011002">
    <property type="entry name" value="FliG_a-hlx"/>
</dbReference>
<dbReference type="GO" id="GO:0003774">
    <property type="term" value="F:cytoskeletal motor activity"/>
    <property type="evidence" value="ECO:0007669"/>
    <property type="project" value="InterPro"/>
</dbReference>
<feature type="domain" description="Flagellar motor switch protein FliG N-terminal" evidence="13">
    <location>
        <begin position="38"/>
        <end position="129"/>
    </location>
</feature>
<keyword evidence="8" id="KW-0472">Membrane</keyword>
<dbReference type="InterPro" id="IPR028263">
    <property type="entry name" value="FliG_N"/>
</dbReference>
<comment type="function">
    <text evidence="10">FliG is one of three proteins (FliG, FliN, FliM) that forms the rotor-mounted switch complex (C ring), located at the base of the basal body. This complex interacts with the CheY and CheZ chemotaxis proteins, in addition to contacting components of the motor that determine the direction of flagellar rotation.</text>
</comment>
<feature type="domain" description="Flagellar motor switch protein FliG C-terminal" evidence="11">
    <location>
        <begin position="250"/>
        <end position="357"/>
    </location>
</feature>
<evidence type="ECO:0000256" key="1">
    <source>
        <dbReference type="ARBA" id="ARBA00004117"/>
    </source>
</evidence>
<dbReference type="GO" id="GO:0071973">
    <property type="term" value="P:bacterial-type flagellum-dependent cell motility"/>
    <property type="evidence" value="ECO:0007669"/>
    <property type="project" value="InterPro"/>
</dbReference>
<evidence type="ECO:0000256" key="8">
    <source>
        <dbReference type="ARBA" id="ARBA00023136"/>
    </source>
</evidence>
<keyword evidence="14" id="KW-0282">Flagellum</keyword>
<reference evidence="14" key="1">
    <citation type="submission" date="2013-11" db="EMBL/GenBank/DDBJ databases">
        <authorList>
            <person name="GENOMES U."/>
        </authorList>
    </citation>
    <scope>NUCLEOTIDE SEQUENCE</scope>
    <source>
        <strain evidence="14">MVT06</strain>
    </source>
</reference>
<dbReference type="Pfam" id="PF14842">
    <property type="entry name" value="FliG_N"/>
    <property type="match status" value="1"/>
</dbReference>
<evidence type="ECO:0000256" key="5">
    <source>
        <dbReference type="ARBA" id="ARBA00022475"/>
    </source>
</evidence>
<dbReference type="PANTHER" id="PTHR30534">
    <property type="entry name" value="FLAGELLAR MOTOR SWITCH PROTEIN FLIG"/>
    <property type="match status" value="1"/>
</dbReference>
<comment type="similarity">
    <text evidence="3">Belongs to the FliG family.</text>
</comment>
<gene>
    <name evidence="14" type="primary">fliG</name>
    <name evidence="14" type="ORF">BN1046_01505</name>
</gene>
<evidence type="ECO:0000256" key="2">
    <source>
        <dbReference type="ARBA" id="ARBA00004413"/>
    </source>
</evidence>
<sequence>MTQAMKEKMTEVINVVPEDELENTLPDTHVSSKLIDTLSGQQKVAALLVALGKPAAARLLKHFTPDDLRRLSGQAHTLPNISLADFEILVRQFEDAFAEGASFSEAGSRFDNLVQETLSEEEAALVLDPSKAPAPPRESLWEIIAKLNIDVLQMHFAQEHPQVVSYIVSRLSSEIAAKILMAQPMAVRADLTRRRLHLRPVSPEIDTVLDEALRPVFSQDNNVGEKAHHGQVATILNELDKADVDEMLANLDDLSSEDLEKIKAKLFVFEDIPRLTEQARLLLFDKITADTVITALHGADNQMKDLVLNSLSQRTRRIVEAELSSGNDSIQQEAIMNARRNIAQTAIKLSEQGTINLSGEEGTS</sequence>
<evidence type="ECO:0000259" key="12">
    <source>
        <dbReference type="Pfam" id="PF14841"/>
    </source>
</evidence>
<comment type="subcellular location">
    <subcellularLocation>
        <location evidence="1">Bacterial flagellum basal body</location>
    </subcellularLocation>
    <subcellularLocation>
        <location evidence="2">Cell membrane</location>
        <topology evidence="2">Peripheral membrane protein</topology>
        <orientation evidence="2">Cytoplasmic side</orientation>
    </subcellularLocation>
</comment>
<evidence type="ECO:0000256" key="3">
    <source>
        <dbReference type="ARBA" id="ARBA00010299"/>
    </source>
</evidence>
<dbReference type="GO" id="GO:0009425">
    <property type="term" value="C:bacterial-type flagellum basal body"/>
    <property type="evidence" value="ECO:0007669"/>
    <property type="project" value="UniProtKB-SubCell"/>
</dbReference>
<evidence type="ECO:0000256" key="9">
    <source>
        <dbReference type="ARBA" id="ARBA00023143"/>
    </source>
</evidence>